<dbReference type="HOGENOM" id="CLU_027870_3_0_5"/>
<dbReference type="Pfam" id="PF05136">
    <property type="entry name" value="Phage_portal_2"/>
    <property type="match status" value="1"/>
</dbReference>
<keyword evidence="3" id="KW-1185">Reference proteome</keyword>
<feature type="region of interest" description="Disordered" evidence="1">
    <location>
        <begin position="53"/>
        <end position="82"/>
    </location>
</feature>
<dbReference type="RefSeq" id="WP_015664805.1">
    <property type="nucleotide sequence ID" value="NC_020453.1"/>
</dbReference>
<evidence type="ECO:0000256" key="1">
    <source>
        <dbReference type="SAM" id="MobiDB-lite"/>
    </source>
</evidence>
<dbReference type="OrthoDB" id="9770450at2"/>
<feature type="region of interest" description="Disordered" evidence="1">
    <location>
        <begin position="487"/>
        <end position="539"/>
    </location>
</feature>
<organism evidence="2 3">
    <name type="scientific">Bradyrhizobium oligotrophicum S58</name>
    <dbReference type="NCBI Taxonomy" id="1245469"/>
    <lineage>
        <taxon>Bacteria</taxon>
        <taxon>Pseudomonadati</taxon>
        <taxon>Pseudomonadota</taxon>
        <taxon>Alphaproteobacteria</taxon>
        <taxon>Hyphomicrobiales</taxon>
        <taxon>Nitrobacteraceae</taxon>
        <taxon>Bradyrhizobium</taxon>
    </lineage>
</organism>
<dbReference type="eggNOG" id="COG5511">
    <property type="taxonomic scope" value="Bacteria"/>
</dbReference>
<dbReference type="EMBL" id="AP012603">
    <property type="protein sequence ID" value="BAM87676.1"/>
    <property type="molecule type" value="Genomic_DNA"/>
</dbReference>
<dbReference type="GeneID" id="301815599"/>
<dbReference type="GO" id="GO:0005198">
    <property type="term" value="F:structural molecule activity"/>
    <property type="evidence" value="ECO:0007669"/>
    <property type="project" value="InterPro"/>
</dbReference>
<proteinExistence type="predicted"/>
<dbReference type="InterPro" id="IPR006429">
    <property type="entry name" value="Phage_lambda_portal"/>
</dbReference>
<accession>M4Z480</accession>
<dbReference type="KEGG" id="aol:S58_16680"/>
<protein>
    <submittedName>
        <fullName evidence="2">Head protein Gp4</fullName>
    </submittedName>
</protein>
<dbReference type="Proteomes" id="UP000011841">
    <property type="component" value="Chromosome"/>
</dbReference>
<dbReference type="STRING" id="1245469.S58_16680"/>
<sequence>MKLAAPSFTDRLLASVAPAYATRRYQTRIALNLAGQYAGARGNRAALKAWRPHAGSADGDSIGDLPALRSRSRDLNRNNPIATGARSTSRANIVGSGLRARSKINHDLLGISPEAADKWERYTETLFDLWAQSKLCDISLAQNFYELQALVFNTVFESGDTFVLRRTPKRPNAIVPLALNVVEADRVATPTDKQGDYYVRDGVKIDDDGAPVAYYVLDDHPGDNPNFTITNYREIPAFGAKSGEQMVLHIFERLRPGLHRGIPQLAPVIELLKQLDRFTDAELMKAVVSSFFTVFLKTDGDDGLAPAVAPGQHPTSADFFGPGEVTMGPGTVVDIGTNESIETAQPANTANFDPFFTSVVRQIGVALSIPFEMLMLHFTASYSASRAALEMAAMFFRDRRTWLVRNFCAPVYEWFMTDAINAGLITAPGFFEDPVKRAAWLGAQWIGPARIILDPLKEWKAETEAVNLGARTIEAVIIERGGDDFEQTTAQRAKEHKARAAAKLEPEILAPSGMGSQVKEDVSDQPADEPKKAKKAEKK</sequence>
<dbReference type="GO" id="GO:0019068">
    <property type="term" value="P:virion assembly"/>
    <property type="evidence" value="ECO:0007669"/>
    <property type="project" value="InterPro"/>
</dbReference>
<gene>
    <name evidence="2" type="ORF">S58_16680</name>
</gene>
<reference evidence="2 3" key="1">
    <citation type="journal article" date="2013" name="Appl. Environ. Microbiol.">
        <title>Genome analysis suggests that the soil oligotrophic bacterium Agromonas oligotrophica (Bradyrhizobium oligotrophicum) is a nitrogen-fixing symbiont of Aeschynomene indica.</title>
        <authorList>
            <person name="Okubo T."/>
            <person name="Fukushima S."/>
            <person name="Itakura M."/>
            <person name="Oshima K."/>
            <person name="Longtonglang A."/>
            <person name="Teaumroong N."/>
            <person name="Mitsui H."/>
            <person name="Hattori M."/>
            <person name="Hattori R."/>
            <person name="Hattori T."/>
            <person name="Minamisawa K."/>
        </authorList>
    </citation>
    <scope>NUCLEOTIDE SEQUENCE [LARGE SCALE GENOMIC DNA]</scope>
    <source>
        <strain evidence="2 3">S58</strain>
    </source>
</reference>
<evidence type="ECO:0000313" key="2">
    <source>
        <dbReference type="EMBL" id="BAM87676.1"/>
    </source>
</evidence>
<dbReference type="NCBIfam" id="TIGR01539">
    <property type="entry name" value="portal_lambda"/>
    <property type="match status" value="1"/>
</dbReference>
<evidence type="ECO:0000313" key="3">
    <source>
        <dbReference type="Proteomes" id="UP000011841"/>
    </source>
</evidence>
<dbReference type="PATRIC" id="fig|1245469.3.peg.1700"/>
<dbReference type="AlphaFoldDB" id="M4Z480"/>
<name>M4Z480_9BRAD</name>